<accession>A0A8S5LRN5</accession>
<protein>
    <submittedName>
        <fullName evidence="1">Uncharacterized protein</fullName>
    </submittedName>
</protein>
<dbReference type="EMBL" id="BK015902">
    <property type="protein sequence ID" value="DAD72602.1"/>
    <property type="molecule type" value="Genomic_DNA"/>
</dbReference>
<evidence type="ECO:0000313" key="1">
    <source>
        <dbReference type="EMBL" id="DAD72602.1"/>
    </source>
</evidence>
<proteinExistence type="predicted"/>
<sequence>MTDLTVTLLPNGTAKPPGKAMALAFGYKGNRGIYGLNVAASGIWKGLTIRVCWHGPCNKVCGSTLVIDGHVDVPAAVTASPGKGVCTFEGTDGNGVTITSADLPYIVYENSGTDTGEMPEPGTPAWEAFVAEAFKMSLPMATPEEVKTLFDEIFEEDNEHG</sequence>
<organism evidence="1">
    <name type="scientific">Siphoviridae sp. ctzMZ8</name>
    <dbReference type="NCBI Taxonomy" id="2827598"/>
    <lineage>
        <taxon>Viruses</taxon>
        <taxon>Duplodnaviria</taxon>
        <taxon>Heunggongvirae</taxon>
        <taxon>Uroviricota</taxon>
        <taxon>Caudoviricetes</taxon>
    </lineage>
</organism>
<reference evidence="1" key="1">
    <citation type="journal article" date="2021" name="Proc. Natl. Acad. Sci. U.S.A.">
        <title>A Catalog of Tens of Thousands of Viruses from Human Metagenomes Reveals Hidden Associations with Chronic Diseases.</title>
        <authorList>
            <person name="Tisza M.J."/>
            <person name="Buck C.B."/>
        </authorList>
    </citation>
    <scope>NUCLEOTIDE SEQUENCE</scope>
    <source>
        <strain evidence="1">CtzMZ8</strain>
    </source>
</reference>
<name>A0A8S5LRN5_9CAUD</name>